<comment type="caution">
    <text evidence="2">The sequence shown here is derived from an EMBL/GenBank/DDBJ whole genome shotgun (WGS) entry which is preliminary data.</text>
</comment>
<proteinExistence type="predicted"/>
<name>A0ABR3Q0I5_9TREE</name>
<gene>
    <name evidence="2" type="ORF">Q8F55_005039</name>
</gene>
<feature type="compositionally biased region" description="Basic and acidic residues" evidence="1">
    <location>
        <begin position="259"/>
        <end position="276"/>
    </location>
</feature>
<evidence type="ECO:0000313" key="3">
    <source>
        <dbReference type="Proteomes" id="UP001565368"/>
    </source>
</evidence>
<evidence type="ECO:0000313" key="2">
    <source>
        <dbReference type="EMBL" id="KAL1408233.1"/>
    </source>
</evidence>
<keyword evidence="3" id="KW-1185">Reference proteome</keyword>
<reference evidence="2 3" key="1">
    <citation type="submission" date="2023-08" db="EMBL/GenBank/DDBJ databases">
        <title>Annotated Genome Sequence of Vanrija albida AlHP1.</title>
        <authorList>
            <person name="Herzog R."/>
        </authorList>
    </citation>
    <scope>NUCLEOTIDE SEQUENCE [LARGE SCALE GENOMIC DNA]</scope>
    <source>
        <strain evidence="2 3">AlHP1</strain>
    </source>
</reference>
<dbReference type="RefSeq" id="XP_069208177.1">
    <property type="nucleotide sequence ID" value="XM_069353535.1"/>
</dbReference>
<evidence type="ECO:0000256" key="1">
    <source>
        <dbReference type="SAM" id="MobiDB-lite"/>
    </source>
</evidence>
<feature type="region of interest" description="Disordered" evidence="1">
    <location>
        <begin position="49"/>
        <end position="73"/>
    </location>
</feature>
<accession>A0ABR3Q0I5</accession>
<dbReference type="EMBL" id="JBBXJM010000004">
    <property type="protein sequence ID" value="KAL1408233.1"/>
    <property type="molecule type" value="Genomic_DNA"/>
</dbReference>
<organism evidence="2 3">
    <name type="scientific">Vanrija albida</name>
    <dbReference type="NCBI Taxonomy" id="181172"/>
    <lineage>
        <taxon>Eukaryota</taxon>
        <taxon>Fungi</taxon>
        <taxon>Dikarya</taxon>
        <taxon>Basidiomycota</taxon>
        <taxon>Agaricomycotina</taxon>
        <taxon>Tremellomycetes</taxon>
        <taxon>Trichosporonales</taxon>
        <taxon>Trichosporonaceae</taxon>
        <taxon>Vanrija</taxon>
    </lineage>
</organism>
<feature type="region of interest" description="Disordered" evidence="1">
    <location>
        <begin position="244"/>
        <end position="284"/>
    </location>
</feature>
<sequence>MNPNDPPAVARPINNTMEAARQATRVAIRVWNARAAFFRAEAAVENPGLANHPPPAAANAPQGANAAPANPPQGANLVGNDLFTKLEWELLDTVIQLATGEITSEALAEERAAQLQLDVSRMLFRALAEGRAPPLAANNQQGLEPAVQDEQPVDPEYYIANDHRVHRGGHDRFYRPVNDDPYRHRRNAIHAFHGVDDRADHRAGNWQGLQPADREYNPANDRRAYNGQAQHMAARRAGYYPYRRVDNPHRRNATPAHRRVVDRDDDHGDYIEGDHAQHRRPFNR</sequence>
<dbReference type="Proteomes" id="UP001565368">
    <property type="component" value="Unassembled WGS sequence"/>
</dbReference>
<dbReference type="GeneID" id="95986082"/>
<protein>
    <submittedName>
        <fullName evidence="2">Uncharacterized protein</fullName>
    </submittedName>
</protein>